<reference evidence="1 2" key="1">
    <citation type="journal article" date="2012" name="PLoS ONE">
        <title>Sequence and analysis of the genome of the pathogenic yeast Candida orthopsilosis.</title>
        <authorList>
            <person name="Riccombeni A."/>
            <person name="Vidanes G."/>
            <person name="Proux-Wera E."/>
            <person name="Wolfe K.H."/>
            <person name="Butler G."/>
        </authorList>
    </citation>
    <scope>NUCLEOTIDE SEQUENCE [LARGE SCALE GENOMIC DNA]</scope>
    <source>
        <strain evidence="1 2">Co 90-125</strain>
    </source>
</reference>
<dbReference type="Proteomes" id="UP000005018">
    <property type="component" value="Chromosome 1"/>
</dbReference>
<protein>
    <recommendedName>
        <fullName evidence="3">Required for respiratory growth protein 8, mitochondrial</fullName>
    </recommendedName>
</protein>
<dbReference type="RefSeq" id="XP_003867122.1">
    <property type="nucleotide sequence ID" value="XM_003867074.1"/>
</dbReference>
<name>H8WZ52_CANO9</name>
<proteinExistence type="predicted"/>
<dbReference type="KEGG" id="cot:CORT_0A13010"/>
<organism evidence="1 2">
    <name type="scientific">Candida orthopsilosis (strain 90-125)</name>
    <name type="common">Yeast</name>
    <dbReference type="NCBI Taxonomy" id="1136231"/>
    <lineage>
        <taxon>Eukaryota</taxon>
        <taxon>Fungi</taxon>
        <taxon>Dikarya</taxon>
        <taxon>Ascomycota</taxon>
        <taxon>Saccharomycotina</taxon>
        <taxon>Pichiomycetes</taxon>
        <taxon>Debaryomycetaceae</taxon>
        <taxon>Candida/Lodderomyces clade</taxon>
        <taxon>Candida</taxon>
    </lineage>
</organism>
<evidence type="ECO:0000313" key="2">
    <source>
        <dbReference type="Proteomes" id="UP000005018"/>
    </source>
</evidence>
<sequence length="230" mass="26319">MSPLSSKQRILINPLLTNPTKWLDNVPKKHHNKFIQDGFYNRNELNYNPYMKSLVKVDANSSTTVLPVGNAIRLTADVADGTISNKKSQVTLHPRLNFNRDRSEPSRLISNNRAYIQSIQDNMKIAQSYRPMQMDKSQLPSKFKVDFVENMSDEIETLYKDKIKSLLGNVRIDESGDGVHLIEMEGVSRWEDGVLKINKSLIGLDDDTFVTFKNHPQLSQLIIAYCDYKS</sequence>
<dbReference type="OrthoDB" id="4015782at2759"/>
<evidence type="ECO:0000313" key="1">
    <source>
        <dbReference type="EMBL" id="CCG21684.1"/>
    </source>
</evidence>
<dbReference type="EMBL" id="HE681719">
    <property type="protein sequence ID" value="CCG21684.1"/>
    <property type="molecule type" value="Genomic_DNA"/>
</dbReference>
<accession>H8WZ52</accession>
<dbReference type="eggNOG" id="ENOG502RPG2">
    <property type="taxonomic scope" value="Eukaryota"/>
</dbReference>
<gene>
    <name evidence="1" type="ORF">CORT_0A13010</name>
</gene>
<dbReference type="GeneID" id="14537019"/>
<evidence type="ECO:0008006" key="3">
    <source>
        <dbReference type="Google" id="ProtNLM"/>
    </source>
</evidence>
<keyword evidence="2" id="KW-1185">Reference proteome</keyword>
<dbReference type="AlphaFoldDB" id="H8WZ52"/>
<dbReference type="HOGENOM" id="CLU_1204633_0_0_1"/>